<sequence>MEMTMMLSVDVVARSVEASQGIGPPRCDALHVVELVSITRSTLTREASLALAGCEQVQFRYVSLSGQQGRNEPMVSVCAEHRHPLVLATFQKSQASRSRNGPLAISWLAGGGVDAVQMLSVDLAAEAHLVTL</sequence>
<dbReference type="EMBL" id="GG704914">
    <property type="protein sequence ID" value="KJF60998.1"/>
    <property type="molecule type" value="Genomic_DNA"/>
</dbReference>
<dbReference type="Proteomes" id="UP000001261">
    <property type="component" value="Unassembled WGS sequence"/>
</dbReference>
<reference evidence="2" key="1">
    <citation type="journal article" date="2009" name="Genome Res.">
        <title>Comparative genomic analyses of the human fungal pathogens Coccidioides and their relatives.</title>
        <authorList>
            <person name="Sharpton T.J."/>
            <person name="Stajich J.E."/>
            <person name="Rounsley S.D."/>
            <person name="Gardner M.J."/>
            <person name="Wortman J.R."/>
            <person name="Jordar V.S."/>
            <person name="Maiti R."/>
            <person name="Kodira C.D."/>
            <person name="Neafsey D.E."/>
            <person name="Zeng Q."/>
            <person name="Hung C.-Y."/>
            <person name="McMahan C."/>
            <person name="Muszewska A."/>
            <person name="Grynberg M."/>
            <person name="Mandel M.A."/>
            <person name="Kellner E.M."/>
            <person name="Barker B.M."/>
            <person name="Galgiani J.N."/>
            <person name="Orbach M.J."/>
            <person name="Kirkland T.N."/>
            <person name="Cole G.T."/>
            <person name="Henn M.R."/>
            <person name="Birren B.W."/>
            <person name="Taylor J.W."/>
        </authorList>
    </citation>
    <scope>NUCLEOTIDE SEQUENCE [LARGE SCALE GENOMIC DNA]</scope>
    <source>
        <strain evidence="2">RS</strain>
    </source>
</reference>
<dbReference type="VEuPathDB" id="FungiDB:CIMG_11345"/>
<organism evidence="1 2">
    <name type="scientific">Coccidioides immitis (strain RS)</name>
    <name type="common">Valley fever fungus</name>
    <dbReference type="NCBI Taxonomy" id="246410"/>
    <lineage>
        <taxon>Eukaryota</taxon>
        <taxon>Fungi</taxon>
        <taxon>Dikarya</taxon>
        <taxon>Ascomycota</taxon>
        <taxon>Pezizomycotina</taxon>
        <taxon>Eurotiomycetes</taxon>
        <taxon>Eurotiomycetidae</taxon>
        <taxon>Onygenales</taxon>
        <taxon>Onygenaceae</taxon>
        <taxon>Coccidioides</taxon>
    </lineage>
</organism>
<evidence type="ECO:0000313" key="1">
    <source>
        <dbReference type="EMBL" id="KJF60998.1"/>
    </source>
</evidence>
<gene>
    <name evidence="1" type="ORF">CIMG_11345</name>
</gene>
<keyword evidence="2" id="KW-1185">Reference proteome</keyword>
<protein>
    <submittedName>
        <fullName evidence="1">Uncharacterized protein</fullName>
    </submittedName>
</protein>
<dbReference type="KEGG" id="cim:CIMG_11345"/>
<dbReference type="InParanoid" id="A0A0D8JXJ8"/>
<evidence type="ECO:0000313" key="2">
    <source>
        <dbReference type="Proteomes" id="UP000001261"/>
    </source>
</evidence>
<proteinExistence type="predicted"/>
<dbReference type="RefSeq" id="XP_012213842.1">
    <property type="nucleotide sequence ID" value="XM_012358419.1"/>
</dbReference>
<dbReference type="GeneID" id="24163670"/>
<accession>A0A0D8JXJ8</accession>
<dbReference type="AlphaFoldDB" id="A0A0D8JXJ8"/>
<reference evidence="2" key="2">
    <citation type="journal article" date="2010" name="Genome Res.">
        <title>Population genomic sequencing of Coccidioides fungi reveals recent hybridization and transposon control.</title>
        <authorList>
            <person name="Neafsey D.E."/>
            <person name="Barker B.M."/>
            <person name="Sharpton T.J."/>
            <person name="Stajich J.E."/>
            <person name="Park D.J."/>
            <person name="Whiston E."/>
            <person name="Hung C.-Y."/>
            <person name="McMahan C."/>
            <person name="White J."/>
            <person name="Sykes S."/>
            <person name="Heiman D."/>
            <person name="Young S."/>
            <person name="Zeng Q."/>
            <person name="Abouelleil A."/>
            <person name="Aftuck L."/>
            <person name="Bessette D."/>
            <person name="Brown A."/>
            <person name="FitzGerald M."/>
            <person name="Lui A."/>
            <person name="Macdonald J.P."/>
            <person name="Priest M."/>
            <person name="Orbach M.J."/>
            <person name="Galgiani J.N."/>
            <person name="Kirkland T.N."/>
            <person name="Cole G.T."/>
            <person name="Birren B.W."/>
            <person name="Henn M.R."/>
            <person name="Taylor J.W."/>
            <person name="Rounsley S.D."/>
        </authorList>
    </citation>
    <scope>GENOME REANNOTATION</scope>
    <source>
        <strain evidence="2">RS</strain>
    </source>
</reference>
<name>A0A0D8JXJ8_COCIM</name>